<dbReference type="PROSITE" id="PS01187">
    <property type="entry name" value="EGF_CA"/>
    <property type="match status" value="1"/>
</dbReference>
<feature type="disulfide bond" evidence="14">
    <location>
        <begin position="1016"/>
        <end position="1023"/>
    </location>
</feature>
<dbReference type="FunFam" id="2.10.25.10:FF:000003">
    <property type="entry name" value="fibrillin-1 isoform X1"/>
    <property type="match status" value="1"/>
</dbReference>
<accession>A0AAY4EMS5</accession>
<dbReference type="SMART" id="SM00682">
    <property type="entry name" value="G2F"/>
    <property type="match status" value="1"/>
</dbReference>
<feature type="repeat" description="LDL-receptor class B" evidence="13">
    <location>
        <begin position="1160"/>
        <end position="1202"/>
    </location>
</feature>
<keyword evidence="11" id="KW-0325">Glycoprotein</keyword>
<dbReference type="GO" id="GO:0005886">
    <property type="term" value="C:plasma membrane"/>
    <property type="evidence" value="ECO:0007669"/>
    <property type="project" value="TreeGrafter"/>
</dbReference>
<dbReference type="InterPro" id="IPR009017">
    <property type="entry name" value="GFP"/>
</dbReference>
<comment type="caution">
    <text evidence="12">Lacks conserved residue(s) required for the propagation of feature annotation.</text>
</comment>
<keyword evidence="9" id="KW-0130">Cell adhesion</keyword>
<evidence type="ECO:0000259" key="19">
    <source>
        <dbReference type="PROSITE" id="PS51220"/>
    </source>
</evidence>
<evidence type="ECO:0000256" key="1">
    <source>
        <dbReference type="ARBA" id="ARBA00004302"/>
    </source>
</evidence>
<feature type="region of interest" description="Disordered" evidence="15">
    <location>
        <begin position="1"/>
        <end position="49"/>
    </location>
</feature>
<dbReference type="SMART" id="SM00135">
    <property type="entry name" value="LY"/>
    <property type="match status" value="4"/>
</dbReference>
<dbReference type="SMART" id="SM00211">
    <property type="entry name" value="TY"/>
    <property type="match status" value="1"/>
</dbReference>
<dbReference type="Gene3D" id="2.10.25.10">
    <property type="entry name" value="Laminin"/>
    <property type="match status" value="5"/>
</dbReference>
<dbReference type="InterPro" id="IPR003886">
    <property type="entry name" value="NIDO_dom"/>
</dbReference>
<keyword evidence="6" id="KW-0677">Repeat</keyword>
<dbReference type="InterPro" id="IPR000742">
    <property type="entry name" value="EGF"/>
</dbReference>
<dbReference type="SMART" id="SM00181">
    <property type="entry name" value="EGF"/>
    <property type="match status" value="6"/>
</dbReference>
<keyword evidence="5" id="KW-0732">Signal</keyword>
<keyword evidence="4 12" id="KW-0245">EGF-like domain</keyword>
<dbReference type="SUPFAM" id="SSF54511">
    <property type="entry name" value="GFP-like"/>
    <property type="match status" value="1"/>
</dbReference>
<evidence type="ECO:0008006" key="22">
    <source>
        <dbReference type="Google" id="ProtNLM"/>
    </source>
</evidence>
<dbReference type="CDD" id="cd00053">
    <property type="entry name" value="EGF"/>
    <property type="match status" value="1"/>
</dbReference>
<dbReference type="Proteomes" id="UP000694580">
    <property type="component" value="Chromosome 3"/>
</dbReference>
<dbReference type="Pfam" id="PF06119">
    <property type="entry name" value="NIDO"/>
    <property type="match status" value="1"/>
</dbReference>
<evidence type="ECO:0000256" key="10">
    <source>
        <dbReference type="ARBA" id="ARBA00023157"/>
    </source>
</evidence>
<dbReference type="SUPFAM" id="SSF57610">
    <property type="entry name" value="Thyroglobulin type-1 domain"/>
    <property type="match status" value="1"/>
</dbReference>
<dbReference type="Pfam" id="PF12947">
    <property type="entry name" value="EGF_3"/>
    <property type="match status" value="2"/>
</dbReference>
<dbReference type="InterPro" id="IPR009030">
    <property type="entry name" value="Growth_fac_rcpt_cys_sf"/>
</dbReference>
<feature type="repeat" description="LDL-receptor class B" evidence="13">
    <location>
        <begin position="1203"/>
        <end position="1247"/>
    </location>
</feature>
<reference evidence="20" key="2">
    <citation type="submission" date="2025-08" db="UniProtKB">
        <authorList>
            <consortium name="Ensembl"/>
        </authorList>
    </citation>
    <scope>IDENTIFICATION</scope>
</reference>
<evidence type="ECO:0000256" key="9">
    <source>
        <dbReference type="ARBA" id="ARBA00022889"/>
    </source>
</evidence>
<proteinExistence type="predicted"/>
<dbReference type="InterPro" id="IPR050778">
    <property type="entry name" value="Cueball_EGF_LRP_Nidogen"/>
</dbReference>
<dbReference type="GO" id="GO:0060070">
    <property type="term" value="P:canonical Wnt signaling pathway"/>
    <property type="evidence" value="ECO:0007669"/>
    <property type="project" value="TreeGrafter"/>
</dbReference>
<evidence type="ECO:0000256" key="4">
    <source>
        <dbReference type="ARBA" id="ARBA00022536"/>
    </source>
</evidence>
<dbReference type="PROSITE" id="PS51220">
    <property type="entry name" value="NIDO"/>
    <property type="match status" value="1"/>
</dbReference>
<dbReference type="InterPro" id="IPR000033">
    <property type="entry name" value="LDLR_classB_rpt"/>
</dbReference>
<feature type="domain" description="Thyroglobulin type-1" evidence="18">
    <location>
        <begin position="971"/>
        <end position="1046"/>
    </location>
</feature>
<dbReference type="Pfam" id="PF07474">
    <property type="entry name" value="G2F"/>
    <property type="match status" value="1"/>
</dbReference>
<feature type="domain" description="EGF-like" evidence="16">
    <location>
        <begin position="835"/>
        <end position="877"/>
    </location>
</feature>
<dbReference type="GO" id="GO:0030855">
    <property type="term" value="P:epithelial cell differentiation"/>
    <property type="evidence" value="ECO:0007669"/>
    <property type="project" value="UniProtKB-ARBA"/>
</dbReference>
<keyword evidence="8" id="KW-0084">Basement membrane</keyword>
<dbReference type="InterPro" id="IPR000716">
    <property type="entry name" value="Thyroglobulin_1"/>
</dbReference>
<feature type="repeat" description="LDL-receptor class B" evidence="13">
    <location>
        <begin position="1117"/>
        <end position="1159"/>
    </location>
</feature>
<feature type="domain" description="EGF-like" evidence="16">
    <location>
        <begin position="793"/>
        <end position="834"/>
    </location>
</feature>
<evidence type="ECO:0000313" key="20">
    <source>
        <dbReference type="Ensembl" id="ENSDCDP00010058476.1"/>
    </source>
</evidence>
<dbReference type="InterPro" id="IPR011042">
    <property type="entry name" value="6-blade_b-propeller_TolB-like"/>
</dbReference>
<feature type="domain" description="EGF-like" evidence="16">
    <location>
        <begin position="882"/>
        <end position="925"/>
    </location>
</feature>
<evidence type="ECO:0000256" key="7">
    <source>
        <dbReference type="ARBA" id="ARBA00022837"/>
    </source>
</evidence>
<feature type="domain" description="NIDO" evidence="19">
    <location>
        <begin position="155"/>
        <end position="320"/>
    </location>
</feature>
<evidence type="ECO:0000256" key="12">
    <source>
        <dbReference type="PROSITE-ProRule" id="PRU00076"/>
    </source>
</evidence>
<dbReference type="GO" id="GO:0042813">
    <property type="term" value="F:Wnt receptor activity"/>
    <property type="evidence" value="ECO:0007669"/>
    <property type="project" value="TreeGrafter"/>
</dbReference>
<dbReference type="CDD" id="cd00255">
    <property type="entry name" value="nidG2"/>
    <property type="match status" value="1"/>
</dbReference>
<keyword evidence="10 14" id="KW-1015">Disulfide bond</keyword>
<dbReference type="PROSITE" id="PS50993">
    <property type="entry name" value="NIDOGEN_G2"/>
    <property type="match status" value="1"/>
</dbReference>
<dbReference type="PROSITE" id="PS50026">
    <property type="entry name" value="EGF_3"/>
    <property type="match status" value="5"/>
</dbReference>
<comment type="subcellular location">
    <subcellularLocation>
        <location evidence="1">Secreted</location>
        <location evidence="1">Extracellular space</location>
        <location evidence="1">Extracellular matrix</location>
        <location evidence="1">Basement membrane</location>
    </subcellularLocation>
</comment>
<dbReference type="Gene3D" id="4.10.800.10">
    <property type="entry name" value="Thyroglobulin type-1"/>
    <property type="match status" value="1"/>
</dbReference>
<dbReference type="PROSITE" id="PS00010">
    <property type="entry name" value="ASX_HYDROXYL"/>
    <property type="match status" value="3"/>
</dbReference>
<dbReference type="SMART" id="SM00179">
    <property type="entry name" value="EGF_CA"/>
    <property type="match status" value="4"/>
</dbReference>
<evidence type="ECO:0000256" key="6">
    <source>
        <dbReference type="ARBA" id="ARBA00022737"/>
    </source>
</evidence>
<evidence type="ECO:0000259" key="17">
    <source>
        <dbReference type="PROSITE" id="PS50993"/>
    </source>
</evidence>
<dbReference type="Pfam" id="PF00058">
    <property type="entry name" value="Ldl_recept_b"/>
    <property type="match status" value="3"/>
</dbReference>
<feature type="domain" description="EGF-like" evidence="16">
    <location>
        <begin position="517"/>
        <end position="557"/>
    </location>
</feature>
<dbReference type="InterPro" id="IPR000152">
    <property type="entry name" value="EGF-type_Asp/Asn_hydroxyl_site"/>
</dbReference>
<dbReference type="GO" id="GO:0005604">
    <property type="term" value="C:basement membrane"/>
    <property type="evidence" value="ECO:0007669"/>
    <property type="project" value="UniProtKB-SubCell"/>
</dbReference>
<dbReference type="PROSITE" id="PS51162">
    <property type="entry name" value="THYROGLOBULIN_1_2"/>
    <property type="match status" value="1"/>
</dbReference>
<dbReference type="PROSITE" id="PS01186">
    <property type="entry name" value="EGF_2"/>
    <property type="match status" value="4"/>
</dbReference>
<dbReference type="InterPro" id="IPR001881">
    <property type="entry name" value="EGF-like_Ca-bd_dom"/>
</dbReference>
<dbReference type="Pfam" id="PF00086">
    <property type="entry name" value="Thyroglobulin_1"/>
    <property type="match status" value="1"/>
</dbReference>
<dbReference type="PANTHER" id="PTHR46513:SF6">
    <property type="entry name" value="NIDOGEN-1"/>
    <property type="match status" value="1"/>
</dbReference>
<dbReference type="PROSITE" id="PS00484">
    <property type="entry name" value="THYROGLOBULIN_1_1"/>
    <property type="match status" value="1"/>
</dbReference>
<dbReference type="Gene3D" id="2.120.10.30">
    <property type="entry name" value="TolB, C-terminal domain"/>
    <property type="match status" value="1"/>
</dbReference>
<feature type="compositionally biased region" description="Low complexity" evidence="15">
    <location>
        <begin position="40"/>
        <end position="49"/>
    </location>
</feature>
<dbReference type="InterPro" id="IPR036857">
    <property type="entry name" value="Thyroglobulin_1_sf"/>
</dbReference>
<dbReference type="InterPro" id="IPR026823">
    <property type="entry name" value="cEGF"/>
</dbReference>
<feature type="domain" description="EGF-like" evidence="16">
    <location>
        <begin position="926"/>
        <end position="962"/>
    </location>
</feature>
<dbReference type="InterPro" id="IPR024731">
    <property type="entry name" value="NELL2-like_EGF"/>
</dbReference>
<dbReference type="PROSITE" id="PS51120">
    <property type="entry name" value="LDLRB"/>
    <property type="match status" value="3"/>
</dbReference>
<dbReference type="CDD" id="cd00054">
    <property type="entry name" value="EGF_CA"/>
    <property type="match status" value="2"/>
</dbReference>
<dbReference type="GeneID" id="114785431"/>
<protein>
    <recommendedName>
        <fullName evidence="22">Nidogen 1b</fullName>
    </recommendedName>
</protein>
<gene>
    <name evidence="20" type="primary">LOC114785431</name>
</gene>
<dbReference type="Gene3D" id="2.40.155.10">
    <property type="entry name" value="Green fluorescent protein"/>
    <property type="match status" value="1"/>
</dbReference>
<evidence type="ECO:0000259" key="18">
    <source>
        <dbReference type="PROSITE" id="PS51162"/>
    </source>
</evidence>
<dbReference type="Ensembl" id="ENSDCDT00010069176.1">
    <property type="protein sequence ID" value="ENSDCDP00010058476.1"/>
    <property type="gene ID" value="ENSDCDG00010032664.1"/>
</dbReference>
<evidence type="ECO:0000313" key="21">
    <source>
        <dbReference type="Proteomes" id="UP000694580"/>
    </source>
</evidence>
<evidence type="ECO:0000256" key="11">
    <source>
        <dbReference type="ARBA" id="ARBA00023180"/>
    </source>
</evidence>
<evidence type="ECO:0000256" key="2">
    <source>
        <dbReference type="ARBA" id="ARBA00022525"/>
    </source>
</evidence>
<feature type="compositionally biased region" description="Pro residues" evidence="15">
    <location>
        <begin position="15"/>
        <end position="39"/>
    </location>
</feature>
<keyword evidence="3" id="KW-0272">Extracellular matrix</keyword>
<dbReference type="SUPFAM" id="SSF57184">
    <property type="entry name" value="Growth factor receptor domain"/>
    <property type="match status" value="1"/>
</dbReference>
<dbReference type="GeneTree" id="ENSGT00940000156318"/>
<keyword evidence="7" id="KW-0106">Calcium</keyword>
<dbReference type="RefSeq" id="XP_028827534.1">
    <property type="nucleotide sequence ID" value="XM_028971701.1"/>
</dbReference>
<name>A0AAY4EMS5_9TELE</name>
<dbReference type="PANTHER" id="PTHR46513">
    <property type="entry name" value="VITELLOGENIN RECEPTOR-LIKE PROTEIN-RELATED-RELATED"/>
    <property type="match status" value="1"/>
</dbReference>
<feature type="domain" description="Nidogen G2 beta-barrel" evidence="17">
    <location>
        <begin position="561"/>
        <end position="794"/>
    </location>
</feature>
<dbReference type="CDD" id="cd00191">
    <property type="entry name" value="TY"/>
    <property type="match status" value="1"/>
</dbReference>
<evidence type="ECO:0000256" key="14">
    <source>
        <dbReference type="PROSITE-ProRule" id="PRU00500"/>
    </source>
</evidence>
<sequence>MGYLLASLKNENHHPPPQPSSQPASAPAPPSPARRPPLSLPGASSAAAAQRPLRFPPHAPTMAPLQAWVHVALALTAAALDRSDLFHFGPEAGDLRLEPGSDRTHELRLDRKLYFFDGAFESVYINTNGFISMAKPPAESDYLGQMPASFGLAAAFMGDLDTSDGIGKVYFRQDSSASVLQRINEHISQAFPAEDEVEPTHAFIVTWENVAVNGESGRGDGTVHKRNTFQLVVASMESASYAILLYPSDGLQFHLTNIGDESKPVEVGFSKGLVKGWFSWSTTQGPYYRITTDDVESIQSLTQQTNSGRQGLWVFEIGTSSFFTSITPGQVSEISPGAKNSSEQDLVFPTIDPEEVYTEEAYSDETASLSPEVMYPVEPSPEVIYPDESLPDIYSEEFLPGVKYPVVPTPEVIYDKDPLANETYPEDLLPEGNYTEKPFPDEIEEFSPRVVYREESYPEEPSPEINYPEEASSEAPLRPVDTSQFQPNYPHPRRQPENPQVLVVNEDDLEIDVFSYDYERCANSRQKCSSFADCRDYSGGFCCHCRPGFYGDGRDCVAEGKPQRMNGKVNGRVYVGNSPTALELNNHDLHSYVVANDGRAYVAISAIPDTLGPCLQPLASLGGVIGWAFALEQPGYHNGFSVVGGRFTRQAEVSFHSSNEKLTITQEFMGINEHDHLVVNTWLEGRLPEIPPGATVQINPYTEIYQYSRNVITSSSNRDYTITLPDSTVQTRSYHWKQTITYQSCEFSEAAWSPHSTQQLNVDQIFVMYDAGNQLIRYAMSNKIGSIHNIVPEQNPCYTGRHGCDSNAMCRAGTGTQFTCECAGGYTGDGRTCYDIDECRDTPQICGRHTICNNQPGSFRCECIEGFQFASDGRTCIEVEQGVDHCLRGSHDCDIPERARCRYTGGSSYVCACLTGFSGDGHSCQDIDECQPGRCHQDATCYNNQGSFTCQCHLGFHGNGFQCITDSEREKTPCEKHRESALAASAPTTFFLFSHRPTPQFVPTCDPYGAYEPTQCFPHAGQCWCVDRNGQEIQGTRSGDGSRPSCIDHGISPPLVGPTPRPDVSPPTPGTNLLFAQSGKIEHIPLDGYSMKKEEARTLLHVPDKVVIAVAFDCVEKMVYWSDITEPAISRVSLQGGQPTTLIKTDLGSPEGIAIDHLSRLMFWTDSIMDQIEVSKLDGSYRRVLFDEDLINPRPIVADPNNGRLYWADWNRDGPKIEMANMDGTDRTILVSENLGLPNGLTYDPLSRILCWADAGTRKVECVDPYSRYRKKVVEGIQYAFAVVSYGKSLFYTDWRREAIITIDRMAEKETDSFLPQRRSKPYGITTTYPQCPPGVNYCSANNGGCSHLCLPRPGGLTCQCPDTEDASCVERGHNL</sequence>
<dbReference type="InterPro" id="IPR018097">
    <property type="entry name" value="EGF_Ca-bd_CS"/>
</dbReference>
<reference evidence="20" key="3">
    <citation type="submission" date="2025-09" db="UniProtKB">
        <authorList>
            <consortium name="Ensembl"/>
        </authorList>
    </citation>
    <scope>IDENTIFICATION</scope>
</reference>
<dbReference type="Pfam" id="PF07645">
    <property type="entry name" value="EGF_CA"/>
    <property type="match status" value="1"/>
</dbReference>
<feature type="region of interest" description="Disordered" evidence="15">
    <location>
        <begin position="454"/>
        <end position="497"/>
    </location>
</feature>
<dbReference type="SUPFAM" id="SSF63825">
    <property type="entry name" value="YWTD domain"/>
    <property type="match status" value="1"/>
</dbReference>
<evidence type="ECO:0000256" key="8">
    <source>
        <dbReference type="ARBA" id="ARBA00022869"/>
    </source>
</evidence>
<evidence type="ECO:0000256" key="13">
    <source>
        <dbReference type="PROSITE-ProRule" id="PRU00461"/>
    </source>
</evidence>
<reference evidence="20 21" key="1">
    <citation type="submission" date="2020-06" db="EMBL/GenBank/DDBJ databases">
        <authorList>
            <consortium name="Wellcome Sanger Institute Data Sharing"/>
        </authorList>
    </citation>
    <scope>NUCLEOTIDE SEQUENCE [LARGE SCALE GENOMIC DNA]</scope>
</reference>
<dbReference type="GO" id="GO:0005509">
    <property type="term" value="F:calcium ion binding"/>
    <property type="evidence" value="ECO:0007669"/>
    <property type="project" value="InterPro"/>
</dbReference>
<dbReference type="SMART" id="SM00539">
    <property type="entry name" value="NIDO"/>
    <property type="match status" value="1"/>
</dbReference>
<dbReference type="InterPro" id="IPR049883">
    <property type="entry name" value="NOTCH1_EGF-like"/>
</dbReference>
<evidence type="ECO:0000256" key="5">
    <source>
        <dbReference type="ARBA" id="ARBA00022729"/>
    </source>
</evidence>
<dbReference type="InterPro" id="IPR006605">
    <property type="entry name" value="G2_nidogen/fibulin_G2F"/>
</dbReference>
<evidence type="ECO:0000256" key="3">
    <source>
        <dbReference type="ARBA" id="ARBA00022530"/>
    </source>
</evidence>
<organism evidence="20 21">
    <name type="scientific">Denticeps clupeoides</name>
    <name type="common">denticle herring</name>
    <dbReference type="NCBI Taxonomy" id="299321"/>
    <lineage>
        <taxon>Eukaryota</taxon>
        <taxon>Metazoa</taxon>
        <taxon>Chordata</taxon>
        <taxon>Craniata</taxon>
        <taxon>Vertebrata</taxon>
        <taxon>Euteleostomi</taxon>
        <taxon>Actinopterygii</taxon>
        <taxon>Neopterygii</taxon>
        <taxon>Teleostei</taxon>
        <taxon>Clupei</taxon>
        <taxon>Clupeiformes</taxon>
        <taxon>Denticipitoidei</taxon>
        <taxon>Denticipitidae</taxon>
        <taxon>Denticeps</taxon>
    </lineage>
</organism>
<evidence type="ECO:0000259" key="16">
    <source>
        <dbReference type="PROSITE" id="PS50026"/>
    </source>
</evidence>
<dbReference type="SUPFAM" id="SSF57196">
    <property type="entry name" value="EGF/Laminin"/>
    <property type="match status" value="2"/>
</dbReference>
<dbReference type="FunFam" id="2.120.10.30:FF:000241">
    <property type="entry name" value="Low-density lipoprotein receptor-related protein 6"/>
    <property type="match status" value="1"/>
</dbReference>
<dbReference type="GO" id="GO:0017147">
    <property type="term" value="F:Wnt-protein binding"/>
    <property type="evidence" value="ECO:0007669"/>
    <property type="project" value="TreeGrafter"/>
</dbReference>
<dbReference type="FunFam" id="2.10.25.10:FF:000038">
    <property type="entry name" value="Fibrillin 2"/>
    <property type="match status" value="1"/>
</dbReference>
<dbReference type="GO" id="GO:0007160">
    <property type="term" value="P:cell-matrix adhesion"/>
    <property type="evidence" value="ECO:0007669"/>
    <property type="project" value="InterPro"/>
</dbReference>
<keyword evidence="21" id="KW-1185">Reference proteome</keyword>
<keyword evidence="2" id="KW-0964">Secreted</keyword>
<dbReference type="Pfam" id="PF12662">
    <property type="entry name" value="cEGF"/>
    <property type="match status" value="1"/>
</dbReference>
<evidence type="ECO:0000256" key="15">
    <source>
        <dbReference type="SAM" id="MobiDB-lite"/>
    </source>
</evidence>